<organism evidence="1 2">
    <name type="scientific">Lactococcus lactis</name>
    <dbReference type="NCBI Taxonomy" id="1358"/>
    <lineage>
        <taxon>Bacteria</taxon>
        <taxon>Bacillati</taxon>
        <taxon>Bacillota</taxon>
        <taxon>Bacilli</taxon>
        <taxon>Lactobacillales</taxon>
        <taxon>Streptococcaceae</taxon>
        <taxon>Lactococcus</taxon>
    </lineage>
</organism>
<dbReference type="Proteomes" id="UP000225275">
    <property type="component" value="Unassembled WGS sequence"/>
</dbReference>
<dbReference type="Gene3D" id="3.40.50.300">
    <property type="entry name" value="P-loop containing nucleotide triphosphate hydrolases"/>
    <property type="match status" value="1"/>
</dbReference>
<gene>
    <name evidence="1" type="ORF">BW154_01500</name>
</gene>
<accession>A0AAP8E3L3</accession>
<protein>
    <recommendedName>
        <fullName evidence="3">AAA family ATPase</fullName>
    </recommendedName>
</protein>
<dbReference type="EMBL" id="MTJS01000001">
    <property type="protein sequence ID" value="PFG90278.1"/>
    <property type="molecule type" value="Genomic_DNA"/>
</dbReference>
<sequence length="172" mass="20006">MEYTLLVGIHGVGKTTLTNELKKLLPITSLSISDLIRKSGNDIQTNEKFTKDINQNQELWKEELRKISFDKGESVFLDGHFTLLNQEGKIIELPFSIFDGLNLNKIILKVEDPDVIRERLERRDHKSWDVGLITEFQNSEIERAQDFSKLKNIPIFIYKSNLQKSNLKDFIK</sequence>
<comment type="caution">
    <text evidence="1">The sequence shown here is derived from an EMBL/GenBank/DDBJ whole genome shotgun (WGS) entry which is preliminary data.</text>
</comment>
<dbReference type="AlphaFoldDB" id="A0AAP8E3L3"/>
<evidence type="ECO:0000313" key="2">
    <source>
        <dbReference type="Proteomes" id="UP000225275"/>
    </source>
</evidence>
<name>A0AAP8E3L3_9LACT</name>
<dbReference type="RefSeq" id="WP_098393125.1">
    <property type="nucleotide sequence ID" value="NZ_JAOWLS010000002.1"/>
</dbReference>
<evidence type="ECO:0000313" key="1">
    <source>
        <dbReference type="EMBL" id="PFG90278.1"/>
    </source>
</evidence>
<dbReference type="InterPro" id="IPR027417">
    <property type="entry name" value="P-loop_NTPase"/>
</dbReference>
<dbReference type="SUPFAM" id="SSF52540">
    <property type="entry name" value="P-loop containing nucleoside triphosphate hydrolases"/>
    <property type="match status" value="1"/>
</dbReference>
<proteinExistence type="predicted"/>
<evidence type="ECO:0008006" key="3">
    <source>
        <dbReference type="Google" id="ProtNLM"/>
    </source>
</evidence>
<reference evidence="1" key="2">
    <citation type="journal article" date="2018" name="Food Control">
        <title>Characterization of Lactococcus lactis isolates from herbs, fruits and vegetables for use as biopreservatives against Listeria monocytogenes in cheese.</title>
        <authorList>
            <person name="Ho V."/>
            <person name="Lo R."/>
            <person name="Bansal N."/>
            <person name="Turner M.S."/>
        </authorList>
    </citation>
    <scope>NUCLEOTIDE SEQUENCE</scope>
    <source>
        <strain evidence="1">537</strain>
    </source>
</reference>
<dbReference type="Pfam" id="PF13207">
    <property type="entry name" value="AAA_17"/>
    <property type="match status" value="1"/>
</dbReference>
<reference evidence="1" key="1">
    <citation type="submission" date="2017-01" db="EMBL/GenBank/DDBJ databases">
        <authorList>
            <person name="Lo R."/>
        </authorList>
    </citation>
    <scope>NUCLEOTIDE SEQUENCE</scope>
    <source>
        <strain evidence="1">537</strain>
    </source>
</reference>